<evidence type="ECO:0000259" key="2">
    <source>
        <dbReference type="PROSITE" id="PS51372"/>
    </source>
</evidence>
<reference evidence="3 6" key="2">
    <citation type="submission" date="2021-01" db="EMBL/GenBank/DDBJ databases">
        <title>Whole genome shotgun sequence of Cellulomonas oligotrophica NBRC 109435.</title>
        <authorList>
            <person name="Komaki H."/>
            <person name="Tamura T."/>
        </authorList>
    </citation>
    <scope>NUCLEOTIDE SEQUENCE [LARGE SCALE GENOMIC DNA]</scope>
    <source>
        <strain evidence="3 6">NBRC 109435</strain>
    </source>
</reference>
<keyword evidence="1" id="KW-0677">Repeat</keyword>
<dbReference type="EMBL" id="BONN01000001">
    <property type="protein sequence ID" value="GIG31255.1"/>
    <property type="molecule type" value="Genomic_DNA"/>
</dbReference>
<organism evidence="4 5">
    <name type="scientific">Cellulomonas oligotrophica</name>
    <dbReference type="NCBI Taxonomy" id="931536"/>
    <lineage>
        <taxon>Bacteria</taxon>
        <taxon>Bacillati</taxon>
        <taxon>Actinomycetota</taxon>
        <taxon>Actinomycetes</taxon>
        <taxon>Micrococcales</taxon>
        <taxon>Cellulomonadaceae</taxon>
        <taxon>Cellulomonas</taxon>
    </lineage>
</organism>
<evidence type="ECO:0000313" key="6">
    <source>
        <dbReference type="Proteomes" id="UP000618382"/>
    </source>
</evidence>
<gene>
    <name evidence="4" type="ORF">BKA21_001287</name>
    <name evidence="3" type="ORF">Col01nite_04140</name>
</gene>
<dbReference type="GO" id="GO:0006355">
    <property type="term" value="P:regulation of DNA-templated transcription"/>
    <property type="evidence" value="ECO:0007669"/>
    <property type="project" value="InterPro"/>
</dbReference>
<dbReference type="AlphaFoldDB" id="A0A7Y9FEL4"/>
<dbReference type="Pfam" id="PF00874">
    <property type="entry name" value="PRD"/>
    <property type="match status" value="2"/>
</dbReference>
<sequence>MNILRVFNNNVVLARADDGTEVILTGRGLGFQTRPGDPVDPAKVVRTFRPVDDHDPDRMAAQLAGLPPETVQIVGQALADAGLDRLAANAAVVVAMADHVAAALARAAAGQHLEYPLLAEVSHLYPQEYAQGQALVASINAQVDVPLPASEAVGLTLHLVNAGFSAGDLSYSYTMTGLIQQFLDVIAQQLDRPLDAGSVNVGRFVTHLRYLFVRIHQRRQLADQRHSAVGAAIRESYPDAARCADLLGSLVELRLGATLTEDELSYLALHIARVTTDPVP</sequence>
<name>A0A7Y9FEL4_9CELL</name>
<dbReference type="PANTHER" id="PTHR30185">
    <property type="entry name" value="CRYPTIC BETA-GLUCOSIDE BGL OPERON ANTITERMINATOR"/>
    <property type="match status" value="1"/>
</dbReference>
<keyword evidence="6" id="KW-1185">Reference proteome</keyword>
<feature type="domain" description="PRD" evidence="2">
    <location>
        <begin position="170"/>
        <end position="280"/>
    </location>
</feature>
<dbReference type="PROSITE" id="PS51372">
    <property type="entry name" value="PRD_2"/>
    <property type="match status" value="2"/>
</dbReference>
<dbReference type="RefSeq" id="WP_140457497.1">
    <property type="nucleotide sequence ID" value="NZ_BAABFI010000018.1"/>
</dbReference>
<dbReference type="GO" id="GO:0003723">
    <property type="term" value="F:RNA binding"/>
    <property type="evidence" value="ECO:0007669"/>
    <property type="project" value="InterPro"/>
</dbReference>
<dbReference type="SMART" id="SM01061">
    <property type="entry name" value="CAT_RBD"/>
    <property type="match status" value="1"/>
</dbReference>
<dbReference type="InterPro" id="IPR036650">
    <property type="entry name" value="CAT_RNA-bd_dom_sf"/>
</dbReference>
<dbReference type="EMBL" id="JACCBK010000001">
    <property type="protein sequence ID" value="NYD85738.1"/>
    <property type="molecule type" value="Genomic_DNA"/>
</dbReference>
<dbReference type="Gene3D" id="2.30.24.10">
    <property type="entry name" value="CAT RNA-binding domain"/>
    <property type="match status" value="1"/>
</dbReference>
<dbReference type="Proteomes" id="UP000577956">
    <property type="component" value="Unassembled WGS sequence"/>
</dbReference>
<evidence type="ECO:0000313" key="4">
    <source>
        <dbReference type="EMBL" id="NYD85738.1"/>
    </source>
</evidence>
<dbReference type="InterPro" id="IPR036634">
    <property type="entry name" value="PRD_sf"/>
</dbReference>
<dbReference type="PANTHER" id="PTHR30185:SF15">
    <property type="entry name" value="CRYPTIC BETA-GLUCOSIDE BGL OPERON ANTITERMINATOR"/>
    <property type="match status" value="1"/>
</dbReference>
<dbReference type="Pfam" id="PF03123">
    <property type="entry name" value="CAT_RBD"/>
    <property type="match status" value="1"/>
</dbReference>
<evidence type="ECO:0000256" key="1">
    <source>
        <dbReference type="ARBA" id="ARBA00022737"/>
    </source>
</evidence>
<dbReference type="Proteomes" id="UP000618382">
    <property type="component" value="Unassembled WGS sequence"/>
</dbReference>
<dbReference type="SUPFAM" id="SSF63520">
    <property type="entry name" value="PTS-regulatory domain, PRD"/>
    <property type="match status" value="2"/>
</dbReference>
<dbReference type="InterPro" id="IPR011608">
    <property type="entry name" value="PRD"/>
</dbReference>
<dbReference type="Gene3D" id="1.10.1790.10">
    <property type="entry name" value="PRD domain"/>
    <property type="match status" value="2"/>
</dbReference>
<evidence type="ECO:0000313" key="3">
    <source>
        <dbReference type="EMBL" id="GIG31255.1"/>
    </source>
</evidence>
<dbReference type="SUPFAM" id="SSF50151">
    <property type="entry name" value="SacY-like RNA-binding domain"/>
    <property type="match status" value="1"/>
</dbReference>
<comment type="caution">
    <text evidence="4">The sequence shown here is derived from an EMBL/GenBank/DDBJ whole genome shotgun (WGS) entry which is preliminary data.</text>
</comment>
<accession>A0A7Y9FEL4</accession>
<proteinExistence type="predicted"/>
<dbReference type="InterPro" id="IPR050661">
    <property type="entry name" value="BglG_antiterminators"/>
</dbReference>
<feature type="domain" description="PRD" evidence="2">
    <location>
        <begin position="65"/>
        <end position="169"/>
    </location>
</feature>
<evidence type="ECO:0000313" key="5">
    <source>
        <dbReference type="Proteomes" id="UP000577956"/>
    </source>
</evidence>
<protein>
    <submittedName>
        <fullName evidence="4">Beta-glucoside operon transcriptional antiterminator</fullName>
    </submittedName>
    <submittedName>
        <fullName evidence="3">Transcription antiterminator BglG</fullName>
    </submittedName>
</protein>
<reference evidence="4 5" key="1">
    <citation type="submission" date="2020-07" db="EMBL/GenBank/DDBJ databases">
        <title>Sequencing the genomes of 1000 actinobacteria strains.</title>
        <authorList>
            <person name="Klenk H.-P."/>
        </authorList>
    </citation>
    <scope>NUCLEOTIDE SEQUENCE [LARGE SCALE GENOMIC DNA]</scope>
    <source>
        <strain evidence="4 5">DSM 24482</strain>
    </source>
</reference>
<dbReference type="InterPro" id="IPR004341">
    <property type="entry name" value="CAT_RNA-bd_dom"/>
</dbReference>